<feature type="transmembrane region" description="Helical" evidence="2">
    <location>
        <begin position="528"/>
        <end position="555"/>
    </location>
</feature>
<reference evidence="4 5" key="1">
    <citation type="submission" date="2018-12" db="EMBL/GenBank/DDBJ databases">
        <title>Complete genome sequence of Iodobacter sp. H11R3.</title>
        <authorList>
            <person name="Bae J.-W."/>
        </authorList>
    </citation>
    <scope>NUCLEOTIDE SEQUENCE [LARGE SCALE GENOMIC DNA]</scope>
    <source>
        <strain evidence="4 5">H11R3</strain>
    </source>
</reference>
<dbReference type="Proteomes" id="UP000282438">
    <property type="component" value="Chromosome"/>
</dbReference>
<organism evidence="4 5">
    <name type="scientific">Iodobacter ciconiae</name>
    <dbReference type="NCBI Taxonomy" id="2496266"/>
    <lineage>
        <taxon>Bacteria</taxon>
        <taxon>Pseudomonadati</taxon>
        <taxon>Pseudomonadota</taxon>
        <taxon>Betaproteobacteria</taxon>
        <taxon>Neisseriales</taxon>
        <taxon>Chitinibacteraceae</taxon>
        <taxon>Iodobacter</taxon>
    </lineage>
</organism>
<dbReference type="RefSeq" id="WP_125973241.1">
    <property type="nucleotide sequence ID" value="NZ_CP034433.1"/>
</dbReference>
<evidence type="ECO:0000259" key="3">
    <source>
        <dbReference type="Pfam" id="PF03109"/>
    </source>
</evidence>
<evidence type="ECO:0000313" key="5">
    <source>
        <dbReference type="Proteomes" id="UP000282438"/>
    </source>
</evidence>
<keyword evidence="5" id="KW-1185">Reference proteome</keyword>
<evidence type="ECO:0000313" key="4">
    <source>
        <dbReference type="EMBL" id="AZN36500.1"/>
    </source>
</evidence>
<dbReference type="InterPro" id="IPR011009">
    <property type="entry name" value="Kinase-like_dom_sf"/>
</dbReference>
<protein>
    <submittedName>
        <fullName evidence="4">Ubiquinone biosynthesis protein UbiB</fullName>
    </submittedName>
</protein>
<keyword evidence="4" id="KW-0830">Ubiquinone</keyword>
<dbReference type="AlphaFoldDB" id="A0A3S8ZSM1"/>
<dbReference type="OrthoDB" id="9795390at2"/>
<keyword evidence="2" id="KW-0812">Transmembrane</keyword>
<dbReference type="CDD" id="cd05121">
    <property type="entry name" value="ABC1_ADCK3-like"/>
    <property type="match status" value="1"/>
</dbReference>
<feature type="domain" description="ABC1 atypical kinase-like" evidence="3">
    <location>
        <begin position="99"/>
        <end position="344"/>
    </location>
</feature>
<dbReference type="Pfam" id="PF03109">
    <property type="entry name" value="ABC1"/>
    <property type="match status" value="1"/>
</dbReference>
<dbReference type="PANTHER" id="PTHR10566:SF113">
    <property type="entry name" value="PROTEIN ACTIVITY OF BC1 COMPLEX KINASE 7, CHLOROPLASTIC"/>
    <property type="match status" value="1"/>
</dbReference>
<feature type="transmembrane region" description="Helical" evidence="2">
    <location>
        <begin position="503"/>
        <end position="522"/>
    </location>
</feature>
<evidence type="ECO:0000256" key="1">
    <source>
        <dbReference type="ARBA" id="ARBA00009670"/>
    </source>
</evidence>
<dbReference type="KEGG" id="iod:EJO50_08325"/>
<dbReference type="PANTHER" id="PTHR10566">
    <property type="entry name" value="CHAPERONE-ACTIVITY OF BC1 COMPLEX CABC1 -RELATED"/>
    <property type="match status" value="1"/>
</dbReference>
<dbReference type="EMBL" id="CP034433">
    <property type="protein sequence ID" value="AZN36500.1"/>
    <property type="molecule type" value="Genomic_DNA"/>
</dbReference>
<comment type="similarity">
    <text evidence="1">Belongs to the protein kinase superfamily. ADCK protein kinase family.</text>
</comment>
<dbReference type="InterPro" id="IPR050154">
    <property type="entry name" value="UbiB_kinase"/>
</dbReference>
<dbReference type="InterPro" id="IPR004147">
    <property type="entry name" value="ABC1_dom"/>
</dbReference>
<proteinExistence type="inferred from homology"/>
<sequence>MLKETFTVMRDLPRVREIVAVLVRHGLGNLVQRLGLSKGLERASDFLHLPGNYETELLESPVRVRRALEELGPAFVKLGQVLATRVDMFPPEWIAEFEKLQSNVPPVDFALILPELTALLGQDPAGIFLELDPNPVGAASIAQVHRARLFDGSEVVLKIRRPGIIPKIEADLRILRHIASLMEFEFTESRRYQPVKIAEEFSKSLRRELNFLTEARNSERFAQNFKLHQDIVIPKVYWEWTSESLNVQSYIAGMAGNDLSGVDAAGLDRCILASRGADAVLKMVLIDGYFHADPHPGNVKYLPDNQIAFLDFGMVGRLPHPRRDQIVDLLAALAQRDEYAILNVLLEWTGDTVVDEEKFTADIAGFMFDYENLALKDIRFGHLLNDIAQMMREHQIMLPSDLTLLFKALITLEGLGRQLDPDFQMVTHLTPFVKEVILARFSPRALMKRSKEGVFEAVQLLSGLPRDIGKLIKQARRGNLRIDLDLKRLDHFGQQITRSANRLTMGIVTGALIIGSSIVMTVQAGPMIFGLPLLGVIGFVLAVLNTIWLVLSIWISGKEEI</sequence>
<evidence type="ECO:0000256" key="2">
    <source>
        <dbReference type="SAM" id="Phobius"/>
    </source>
</evidence>
<dbReference type="SUPFAM" id="SSF56112">
    <property type="entry name" value="Protein kinase-like (PK-like)"/>
    <property type="match status" value="1"/>
</dbReference>
<keyword evidence="2" id="KW-1133">Transmembrane helix</keyword>
<keyword evidence="2" id="KW-0472">Membrane</keyword>
<name>A0A3S8ZSM1_9NEIS</name>
<gene>
    <name evidence="4" type="ORF">EJO50_08325</name>
</gene>
<accession>A0A3S8ZSM1</accession>